<evidence type="ECO:0000256" key="13">
    <source>
        <dbReference type="PIRSR" id="PIRSR602481-2"/>
    </source>
</evidence>
<evidence type="ECO:0000256" key="12">
    <source>
        <dbReference type="PIRSR" id="PIRSR602481-1"/>
    </source>
</evidence>
<feature type="binding site" evidence="12">
    <location>
        <position position="141"/>
    </location>
    <ligand>
        <name>Zn(2+)</name>
        <dbReference type="ChEBI" id="CHEBI:29105"/>
    </ligand>
</feature>
<dbReference type="CDD" id="cd07153">
    <property type="entry name" value="Fur_like"/>
    <property type="match status" value="1"/>
</dbReference>
<evidence type="ECO:0000256" key="11">
    <source>
        <dbReference type="ARBA" id="ARBA00058667"/>
    </source>
</evidence>
<dbReference type="PANTHER" id="PTHR33202">
    <property type="entry name" value="ZINC UPTAKE REGULATION PROTEIN"/>
    <property type="match status" value="1"/>
</dbReference>
<evidence type="ECO:0000256" key="2">
    <source>
        <dbReference type="ARBA" id="ARBA00007957"/>
    </source>
</evidence>
<dbReference type="GO" id="GO:0000976">
    <property type="term" value="F:transcription cis-regulatory region binding"/>
    <property type="evidence" value="ECO:0007669"/>
    <property type="project" value="TreeGrafter"/>
</dbReference>
<feature type="binding site" evidence="12">
    <location>
        <position position="144"/>
    </location>
    <ligand>
        <name>Zn(2+)</name>
        <dbReference type="ChEBI" id="CHEBI:29105"/>
    </ligand>
</feature>
<gene>
    <name evidence="14" type="ORF">B0X71_04880</name>
</gene>
<dbReference type="GO" id="GO:1900376">
    <property type="term" value="P:regulation of secondary metabolite biosynthetic process"/>
    <property type="evidence" value="ECO:0007669"/>
    <property type="project" value="TreeGrafter"/>
</dbReference>
<dbReference type="RefSeq" id="WP_077588393.1">
    <property type="nucleotide sequence ID" value="NZ_CP019640.1"/>
</dbReference>
<keyword evidence="6 12" id="KW-0862">Zinc</keyword>
<keyword evidence="9" id="KW-0804">Transcription</keyword>
<dbReference type="InterPro" id="IPR036388">
    <property type="entry name" value="WH-like_DNA-bd_sf"/>
</dbReference>
<feature type="binding site" evidence="12">
    <location>
        <position position="101"/>
    </location>
    <ligand>
        <name>Zn(2+)</name>
        <dbReference type="ChEBI" id="CHEBI:29105"/>
    </ligand>
</feature>
<dbReference type="InterPro" id="IPR002481">
    <property type="entry name" value="FUR"/>
</dbReference>
<dbReference type="Gene3D" id="1.10.10.10">
    <property type="entry name" value="Winged helix-like DNA-binding domain superfamily/Winged helix DNA-binding domain"/>
    <property type="match status" value="1"/>
</dbReference>
<evidence type="ECO:0000256" key="8">
    <source>
        <dbReference type="ARBA" id="ARBA00023125"/>
    </source>
</evidence>
<proteinExistence type="inferred from homology"/>
<comment type="function">
    <text evidence="11">Manganese-dependent repressor that controls a regulon of oxidative stress resistance and iron-storage proteins. May act as a hydrogen peroxide and organic hydroperoxide sensor.</text>
</comment>
<keyword evidence="15" id="KW-1185">Reference proteome</keyword>
<comment type="cofactor">
    <cofactor evidence="12">
        <name>Zn(2+)</name>
        <dbReference type="ChEBI" id="CHEBI:29105"/>
    </cofactor>
    <text evidence="12">Binds 1 zinc ion per subunit.</text>
</comment>
<organism evidence="14 15">
    <name type="scientific">Planococcus lenghuensis</name>
    <dbReference type="NCBI Taxonomy" id="2213202"/>
    <lineage>
        <taxon>Bacteria</taxon>
        <taxon>Bacillati</taxon>
        <taxon>Bacillota</taxon>
        <taxon>Bacilli</taxon>
        <taxon>Bacillales</taxon>
        <taxon>Caryophanaceae</taxon>
        <taxon>Planococcus</taxon>
    </lineage>
</organism>
<dbReference type="AlphaFoldDB" id="A0A1Q2KWE7"/>
<dbReference type="GO" id="GO:0008270">
    <property type="term" value="F:zinc ion binding"/>
    <property type="evidence" value="ECO:0007669"/>
    <property type="project" value="TreeGrafter"/>
</dbReference>
<sequence>MRCRAVSEVQLRNALDTLKSTGVRITPQRHAILEYMIHTMTHPTADEIYRALEKTFPNMSVATVYNNLRVFREAGLVKELTYGDSSSRFDFVTHDHYHIICNDCGKIVDFHYPGLNEVEQLASHVTGFQVNSHRMEVYGVCSDCMENNTEQKRA</sequence>
<dbReference type="SUPFAM" id="SSF46785">
    <property type="entry name" value="Winged helix' DNA-binding domain"/>
    <property type="match status" value="1"/>
</dbReference>
<feature type="binding site" evidence="13">
    <location>
        <position position="133"/>
    </location>
    <ligand>
        <name>Fe cation</name>
        <dbReference type="ChEBI" id="CHEBI:24875"/>
    </ligand>
</feature>
<dbReference type="EMBL" id="CP019640">
    <property type="protein sequence ID" value="AQQ52509.1"/>
    <property type="molecule type" value="Genomic_DNA"/>
</dbReference>
<dbReference type="InterPro" id="IPR043135">
    <property type="entry name" value="Fur_C"/>
</dbReference>
<dbReference type="InterPro" id="IPR036390">
    <property type="entry name" value="WH_DNA-bd_sf"/>
</dbReference>
<comment type="subcellular location">
    <subcellularLocation>
        <location evidence="1">Cytoplasm</location>
    </subcellularLocation>
</comment>
<keyword evidence="5 12" id="KW-0479">Metal-binding</keyword>
<feature type="binding site" evidence="12">
    <location>
        <position position="104"/>
    </location>
    <ligand>
        <name>Zn(2+)</name>
        <dbReference type="ChEBI" id="CHEBI:29105"/>
    </ligand>
</feature>
<evidence type="ECO:0000256" key="9">
    <source>
        <dbReference type="ARBA" id="ARBA00023163"/>
    </source>
</evidence>
<protein>
    <submittedName>
        <fullName evidence="14">Transcriptional repressor</fullName>
    </submittedName>
</protein>
<evidence type="ECO:0000256" key="5">
    <source>
        <dbReference type="ARBA" id="ARBA00022723"/>
    </source>
</evidence>
<dbReference type="KEGG" id="pmar:B0X71_04880"/>
<dbReference type="Proteomes" id="UP000188184">
    <property type="component" value="Chromosome"/>
</dbReference>
<dbReference type="GO" id="GO:0045892">
    <property type="term" value="P:negative regulation of DNA-templated transcription"/>
    <property type="evidence" value="ECO:0007669"/>
    <property type="project" value="TreeGrafter"/>
</dbReference>
<evidence type="ECO:0000256" key="6">
    <source>
        <dbReference type="ARBA" id="ARBA00022833"/>
    </source>
</evidence>
<dbReference type="Pfam" id="PF01475">
    <property type="entry name" value="FUR"/>
    <property type="match status" value="1"/>
</dbReference>
<dbReference type="GO" id="GO:0003700">
    <property type="term" value="F:DNA-binding transcription factor activity"/>
    <property type="evidence" value="ECO:0007669"/>
    <property type="project" value="InterPro"/>
</dbReference>
<keyword evidence="13" id="KW-0408">Iron</keyword>
<evidence type="ECO:0000313" key="15">
    <source>
        <dbReference type="Proteomes" id="UP000188184"/>
    </source>
</evidence>
<evidence type="ECO:0000256" key="10">
    <source>
        <dbReference type="ARBA" id="ARBA00023211"/>
    </source>
</evidence>
<keyword evidence="7" id="KW-0805">Transcription regulation</keyword>
<keyword evidence="3" id="KW-0963">Cytoplasm</keyword>
<dbReference type="GO" id="GO:0005737">
    <property type="term" value="C:cytoplasm"/>
    <property type="evidence" value="ECO:0007669"/>
    <property type="project" value="UniProtKB-SubCell"/>
</dbReference>
<dbReference type="PANTHER" id="PTHR33202:SF8">
    <property type="entry name" value="PEROXIDE-RESPONSIVE REPRESSOR PERR"/>
    <property type="match status" value="1"/>
</dbReference>
<accession>A0A1Q2KWE7</accession>
<keyword evidence="8" id="KW-0238">DNA-binding</keyword>
<evidence type="ECO:0000313" key="14">
    <source>
        <dbReference type="EMBL" id="AQQ52509.1"/>
    </source>
</evidence>
<keyword evidence="4" id="KW-0678">Repressor</keyword>
<evidence type="ECO:0000256" key="3">
    <source>
        <dbReference type="ARBA" id="ARBA00022490"/>
    </source>
</evidence>
<keyword evidence="10" id="KW-0464">Manganese</keyword>
<comment type="similarity">
    <text evidence="2">Belongs to the Fur family.</text>
</comment>
<evidence type="ECO:0000256" key="1">
    <source>
        <dbReference type="ARBA" id="ARBA00004496"/>
    </source>
</evidence>
<dbReference type="FunFam" id="1.10.10.10:FF:000007">
    <property type="entry name" value="Ferric uptake regulation protein"/>
    <property type="match status" value="1"/>
</dbReference>
<evidence type="ECO:0000256" key="4">
    <source>
        <dbReference type="ARBA" id="ARBA00022491"/>
    </source>
</evidence>
<dbReference type="Gene3D" id="3.30.1490.190">
    <property type="match status" value="1"/>
</dbReference>
<reference evidence="14 15" key="1">
    <citation type="submission" date="2017-02" db="EMBL/GenBank/DDBJ databases">
        <title>The complete genomic sequence of a novel cold adapted crude oil-degrading bacterium Planococcus qaidamina Y42.</title>
        <authorList>
            <person name="Yang R."/>
        </authorList>
    </citation>
    <scope>NUCLEOTIDE SEQUENCE [LARGE SCALE GENOMIC DNA]</scope>
    <source>
        <strain evidence="14 15">Y42</strain>
    </source>
</reference>
<dbReference type="FunFam" id="3.30.1490.190:FF:000003">
    <property type="entry name" value="Fur family transcriptional regulator"/>
    <property type="match status" value="1"/>
</dbReference>
<evidence type="ECO:0000256" key="7">
    <source>
        <dbReference type="ARBA" id="ARBA00023015"/>
    </source>
</evidence>
<name>A0A1Q2KWE7_9BACL</name>
<comment type="cofactor">
    <cofactor evidence="13">
        <name>Mn(2+)</name>
        <dbReference type="ChEBI" id="CHEBI:29035"/>
    </cofactor>
    <cofactor evidence="13">
        <name>Fe(2+)</name>
        <dbReference type="ChEBI" id="CHEBI:29033"/>
    </cofactor>
    <text evidence="13">Binds 1 Mn(2+) or Fe(2+) ion per subunit.</text>
</comment>